<name>I3D5N9_9ARCH</name>
<evidence type="ECO:0000313" key="3">
    <source>
        <dbReference type="Proteomes" id="UP000003423"/>
    </source>
</evidence>
<accession>I3D5N9</accession>
<organism evidence="2 3">
    <name type="scientific">Candidatus Nitrosopumilus salarius BD31</name>
    <dbReference type="NCBI Taxonomy" id="859350"/>
    <lineage>
        <taxon>Archaea</taxon>
        <taxon>Nitrososphaerota</taxon>
        <taxon>Nitrososphaeria</taxon>
        <taxon>Nitrosopumilales</taxon>
        <taxon>Nitrosopumilaceae</taxon>
        <taxon>Nitrosopumilus</taxon>
    </lineage>
</organism>
<gene>
    <name evidence="2" type="ORF">BD31_I1789</name>
</gene>
<keyword evidence="3" id="KW-1185">Reference proteome</keyword>
<evidence type="ECO:0000313" key="2">
    <source>
        <dbReference type="EMBL" id="EIJ67032.1"/>
    </source>
</evidence>
<sequence>MTSSKKDYISKAKELSGEQRERVLSRMTGKLPKRLEKDKLTEEEAIAIQLELEDEQLIEWKQRVASLREKENKKNKKS</sequence>
<proteinExistence type="predicted"/>
<dbReference type="Proteomes" id="UP000003423">
    <property type="component" value="Unassembled WGS sequence"/>
</dbReference>
<reference evidence="2 3" key="1">
    <citation type="journal article" date="2012" name="J. Bacteriol.">
        <title>Genome sequence of "Candidatus Nitrosopumilus salaria" BD31, an ammonia-oxidizing archaeon from the San Francisco Bay estuary.</title>
        <authorList>
            <person name="Mosier A.C."/>
            <person name="Allen E.E."/>
            <person name="Kim M."/>
            <person name="Ferriera S."/>
            <person name="Francis C.A."/>
        </authorList>
    </citation>
    <scope>NUCLEOTIDE SEQUENCE [LARGE SCALE GENOMIC DNA]</scope>
    <source>
        <strain evidence="2 3">BD31</strain>
    </source>
</reference>
<protein>
    <submittedName>
        <fullName evidence="2">Uncharacterized protein</fullName>
    </submittedName>
</protein>
<feature type="coiled-coil region" evidence="1">
    <location>
        <begin position="50"/>
        <end position="77"/>
    </location>
</feature>
<dbReference type="PATRIC" id="fig|859350.6.peg.1"/>
<dbReference type="EMBL" id="AEXL02000001">
    <property type="protein sequence ID" value="EIJ67032.1"/>
    <property type="molecule type" value="Genomic_DNA"/>
</dbReference>
<dbReference type="AlphaFoldDB" id="I3D5N9"/>
<keyword evidence="1" id="KW-0175">Coiled coil</keyword>
<comment type="caution">
    <text evidence="2">The sequence shown here is derived from an EMBL/GenBank/DDBJ whole genome shotgun (WGS) entry which is preliminary data.</text>
</comment>
<evidence type="ECO:0000256" key="1">
    <source>
        <dbReference type="SAM" id="Coils"/>
    </source>
</evidence>